<evidence type="ECO:0000313" key="2">
    <source>
        <dbReference type="EMBL" id="MCI4681737.1"/>
    </source>
</evidence>
<dbReference type="Proteomes" id="UP001139104">
    <property type="component" value="Unassembled WGS sequence"/>
</dbReference>
<organism evidence="2 3">
    <name type="scientific">Candidatus Rhodoblastus alkanivorans</name>
    <dbReference type="NCBI Taxonomy" id="2954117"/>
    <lineage>
        <taxon>Bacteria</taxon>
        <taxon>Pseudomonadati</taxon>
        <taxon>Pseudomonadota</taxon>
        <taxon>Alphaproteobacteria</taxon>
        <taxon>Hyphomicrobiales</taxon>
        <taxon>Rhodoblastaceae</taxon>
        <taxon>Rhodoblastus</taxon>
    </lineage>
</organism>
<evidence type="ECO:0000259" key="1">
    <source>
        <dbReference type="Pfam" id="PF06527"/>
    </source>
</evidence>
<feature type="domain" description="TniQ" evidence="1">
    <location>
        <begin position="24"/>
        <end position="155"/>
    </location>
</feature>
<reference evidence="2" key="1">
    <citation type="journal article" date="2022" name="ISME J.">
        <title>Identification of active gaseous-alkane degraders at natural gas seeps.</title>
        <authorList>
            <person name="Farhan Ul Haque M."/>
            <person name="Hernandez M."/>
            <person name="Crombie A.T."/>
            <person name="Murrell J.C."/>
        </authorList>
    </citation>
    <scope>NUCLEOTIDE SEQUENCE</scope>
    <source>
        <strain evidence="2">PC2</strain>
    </source>
</reference>
<protein>
    <submittedName>
        <fullName evidence="2">TniQ family protein</fullName>
    </submittedName>
</protein>
<dbReference type="Pfam" id="PF06527">
    <property type="entry name" value="TniQ"/>
    <property type="match status" value="1"/>
</dbReference>
<evidence type="ECO:0000313" key="3">
    <source>
        <dbReference type="Proteomes" id="UP001139104"/>
    </source>
</evidence>
<proteinExistence type="predicted"/>
<dbReference type="EMBL" id="JAIVFP010000001">
    <property type="protein sequence ID" value="MCI4681737.1"/>
    <property type="molecule type" value="Genomic_DNA"/>
</dbReference>
<name>A0ABS9Z3I3_9HYPH</name>
<sequence>MRRRADLAIEVQPRLATILPERWPVEVPPAHDELLSSWLHRLALAHGLSPRHFGERLGVGSNASSARLDLAAPAFLLNILHHQTGVGRESIAAMTIGSEKWRPLLLPMRRSRADRTFATWLQFCPTCLAEDENPYFRRAWRRASVMTCRRHRRPLLDRCPSCGQSLAPFNQRALVPQCQCAVCGFDLRRAAAPNLTPATRKAAELIDDFVRLEAAKGFLQKSALIARIIALPSLQEPPSDRSFIRLSTAERIRCVASLERGWERPLQNHLCAEPDAVIAGWRRMIVAAGGTTPALEPLLRRLPIENEGRPRTRRRKSGAPAADLPLLLSAYGAVRAQREFRKRGG</sequence>
<dbReference type="InterPro" id="IPR009492">
    <property type="entry name" value="TniQ"/>
</dbReference>
<dbReference type="RefSeq" id="WP_243065785.1">
    <property type="nucleotide sequence ID" value="NZ_JAIVFK010000017.1"/>
</dbReference>
<comment type="caution">
    <text evidence="2">The sequence shown here is derived from an EMBL/GenBank/DDBJ whole genome shotgun (WGS) entry which is preliminary data.</text>
</comment>
<accession>A0ABS9Z3I3</accession>
<gene>
    <name evidence="2" type="ORF">K2U94_02980</name>
</gene>
<keyword evidence="3" id="KW-1185">Reference proteome</keyword>